<sequence>MFLHPVRFPKPMLTPSVIASNSQPTKQPQEFTPQLHPTGAQSRGPHRRGIHMKTLTVTATVLAVLAFSHSHAAGRAKLCKDLRPSVVSIAKARDAGKSQDSISEAVTAAAEHEEASVHHALQTAVALAFNQRDSDPEQFADAFVKRCSAYDGDILP</sequence>
<organism evidence="2 3">
    <name type="scientific">Dyella caseinilytica</name>
    <dbReference type="NCBI Taxonomy" id="1849581"/>
    <lineage>
        <taxon>Bacteria</taxon>
        <taxon>Pseudomonadati</taxon>
        <taxon>Pseudomonadota</taxon>
        <taxon>Gammaproteobacteria</taxon>
        <taxon>Lysobacterales</taxon>
        <taxon>Rhodanobacteraceae</taxon>
        <taxon>Dyella</taxon>
    </lineage>
</organism>
<evidence type="ECO:0000256" key="1">
    <source>
        <dbReference type="SAM" id="MobiDB-lite"/>
    </source>
</evidence>
<gene>
    <name evidence="2" type="ORF">ISN74_13205</name>
</gene>
<dbReference type="EMBL" id="CP064030">
    <property type="protein sequence ID" value="QRN52434.1"/>
    <property type="molecule type" value="Genomic_DNA"/>
</dbReference>
<feature type="compositionally biased region" description="Polar residues" evidence="1">
    <location>
        <begin position="17"/>
        <end position="32"/>
    </location>
</feature>
<reference evidence="2 3" key="1">
    <citation type="submission" date="2020-10" db="EMBL/GenBank/DDBJ databases">
        <title>Phylogeny of dyella-like bacteria.</title>
        <authorList>
            <person name="Fu J."/>
        </authorList>
    </citation>
    <scope>NUCLEOTIDE SEQUENCE [LARGE SCALE GENOMIC DNA]</scope>
    <source>
        <strain evidence="2 3">DHOB09</strain>
    </source>
</reference>
<evidence type="ECO:0000313" key="2">
    <source>
        <dbReference type="EMBL" id="QRN52434.1"/>
    </source>
</evidence>
<protein>
    <submittedName>
        <fullName evidence="2">Uncharacterized protein</fullName>
    </submittedName>
</protein>
<proteinExistence type="predicted"/>
<evidence type="ECO:0000313" key="3">
    <source>
        <dbReference type="Proteomes" id="UP000663181"/>
    </source>
</evidence>
<name>A0ABX7GR85_9GAMM</name>
<dbReference type="RefSeq" id="WP_188799683.1">
    <property type="nucleotide sequence ID" value="NZ_BMIZ01000002.1"/>
</dbReference>
<accession>A0ABX7GR85</accession>
<dbReference type="Proteomes" id="UP000663181">
    <property type="component" value="Chromosome"/>
</dbReference>
<keyword evidence="3" id="KW-1185">Reference proteome</keyword>
<feature type="region of interest" description="Disordered" evidence="1">
    <location>
        <begin position="13"/>
        <end position="47"/>
    </location>
</feature>